<keyword evidence="2" id="KW-1185">Reference proteome</keyword>
<evidence type="ECO:0000313" key="1">
    <source>
        <dbReference type="EMBL" id="KAK0480362.1"/>
    </source>
</evidence>
<sequence length="216" mass="24414">MATVLIMKCIYSPVQIDFYYYKYRKSSWCSPGPNMPLNRDAIDIQSTISSATGISSLASSLTDITAIIVVSSFVTSMIAYKLSPLLSPRAQLVQLNRNIDDLLTLLDTSSGMDADHRDQVSTHLKQIQIDACVAELRLLNAQRDDVSWREYIRSSKSVYFDARACCKEIDAIRLNIMIANTTAKQTRFSLEQAEEIQRRIEPNPENSDLYIHLLVI</sequence>
<organism evidence="1 2">
    <name type="scientific">Armillaria novae-zelandiae</name>
    <dbReference type="NCBI Taxonomy" id="153914"/>
    <lineage>
        <taxon>Eukaryota</taxon>
        <taxon>Fungi</taxon>
        <taxon>Dikarya</taxon>
        <taxon>Basidiomycota</taxon>
        <taxon>Agaricomycotina</taxon>
        <taxon>Agaricomycetes</taxon>
        <taxon>Agaricomycetidae</taxon>
        <taxon>Agaricales</taxon>
        <taxon>Marasmiineae</taxon>
        <taxon>Physalacriaceae</taxon>
        <taxon>Armillaria</taxon>
    </lineage>
</organism>
<dbReference type="AlphaFoldDB" id="A0AA39P9Z3"/>
<comment type="caution">
    <text evidence="1">The sequence shown here is derived from an EMBL/GenBank/DDBJ whole genome shotgun (WGS) entry which is preliminary data.</text>
</comment>
<gene>
    <name evidence="1" type="ORF">IW261DRAFT_1623789</name>
</gene>
<protein>
    <submittedName>
        <fullName evidence="1">Uncharacterized protein</fullName>
    </submittedName>
</protein>
<evidence type="ECO:0000313" key="2">
    <source>
        <dbReference type="Proteomes" id="UP001175227"/>
    </source>
</evidence>
<name>A0AA39P9Z3_9AGAR</name>
<reference evidence="1" key="1">
    <citation type="submission" date="2023-06" db="EMBL/GenBank/DDBJ databases">
        <authorList>
            <consortium name="Lawrence Berkeley National Laboratory"/>
            <person name="Ahrendt S."/>
            <person name="Sahu N."/>
            <person name="Indic B."/>
            <person name="Wong-Bajracharya J."/>
            <person name="Merenyi Z."/>
            <person name="Ke H.-M."/>
            <person name="Monk M."/>
            <person name="Kocsube S."/>
            <person name="Drula E."/>
            <person name="Lipzen A."/>
            <person name="Balint B."/>
            <person name="Henrissat B."/>
            <person name="Andreopoulos B."/>
            <person name="Martin F.M."/>
            <person name="Harder C.B."/>
            <person name="Rigling D."/>
            <person name="Ford K.L."/>
            <person name="Foster G.D."/>
            <person name="Pangilinan J."/>
            <person name="Papanicolaou A."/>
            <person name="Barry K."/>
            <person name="LaButti K."/>
            <person name="Viragh M."/>
            <person name="Koriabine M."/>
            <person name="Yan M."/>
            <person name="Riley R."/>
            <person name="Champramary S."/>
            <person name="Plett K.L."/>
            <person name="Tsai I.J."/>
            <person name="Slot J."/>
            <person name="Sipos G."/>
            <person name="Plett J."/>
            <person name="Nagy L.G."/>
            <person name="Grigoriev I.V."/>
        </authorList>
    </citation>
    <scope>NUCLEOTIDE SEQUENCE</scope>
    <source>
        <strain evidence="1">ICMP 16352</strain>
    </source>
</reference>
<dbReference type="EMBL" id="JAUEPR010000010">
    <property type="protein sequence ID" value="KAK0480362.1"/>
    <property type="molecule type" value="Genomic_DNA"/>
</dbReference>
<proteinExistence type="predicted"/>
<dbReference type="Proteomes" id="UP001175227">
    <property type="component" value="Unassembled WGS sequence"/>
</dbReference>
<accession>A0AA39P9Z3</accession>